<dbReference type="AlphaFoldDB" id="A0A1R1PCV1"/>
<dbReference type="EMBL" id="LSSK01001816">
    <property type="protein sequence ID" value="OMH78749.1"/>
    <property type="molecule type" value="Genomic_DNA"/>
</dbReference>
<dbReference type="SMART" id="SM00577">
    <property type="entry name" value="CPDc"/>
    <property type="match status" value="1"/>
</dbReference>
<feature type="domain" description="FCP1 homology" evidence="2">
    <location>
        <begin position="277"/>
        <end position="435"/>
    </location>
</feature>
<evidence type="ECO:0000313" key="5">
    <source>
        <dbReference type="Proteomes" id="UP000188320"/>
    </source>
</evidence>
<gene>
    <name evidence="4" type="ORF">AX774_g1331</name>
    <name evidence="3" type="ORF">AX774_g7851</name>
</gene>
<sequence>MKPTEKATNSTSIPMEQPAKTSYFKKTKLRLKKLVLEYQSLLRKCALSCCISSSGTDGQDDTGNEAHMSHHAKFQGKKSALSDEVPLDARTSPAKKDSRLEKVNENEKPSSSQPHKEALASTFETEDSKLVEETSWSATIEPELGQQDNIENTVVNSTELEVKKLEGSWQHIEITEEMGERTDEKDQYFLDIDVGPSFKSEPDLFLQASPGEESQSDAELDSIADVFGATDATDSSDDDEELRSEITSPKGNVASMTSERLVTHVSQHYLLEPVISEHWGRKCLVLDLDETLLHSSFRPVENPDFIVPVMLEGQEHNVYVAKRPGVDTFLREMSKYYELVVFTASLSMYADPVLDLLDSARVVTHRLFRESCNLYNGNYVKDLSRLGRPLTSSIIIDNSPTSYAFHPENAIAITTWFNDPHDSELLDLIPFLIDLSTVDDVSCVLSLNHVHANYKPLPISSWVKSTEIH</sequence>
<dbReference type="FunFam" id="3.40.50.1000:FF:000093">
    <property type="entry name" value="NLI interacting factor-like phosphatase family protein"/>
    <property type="match status" value="1"/>
</dbReference>
<dbReference type="InterPro" id="IPR050365">
    <property type="entry name" value="TIM50"/>
</dbReference>
<dbReference type="SUPFAM" id="SSF56784">
    <property type="entry name" value="HAD-like"/>
    <property type="match status" value="1"/>
</dbReference>
<accession>A0A1R1PCV1</accession>
<evidence type="ECO:0000313" key="3">
    <source>
        <dbReference type="EMBL" id="OMH78749.1"/>
    </source>
</evidence>
<organism evidence="3 5">
    <name type="scientific">Zancudomyces culisetae</name>
    <name type="common">Gut fungus</name>
    <name type="synonym">Smittium culisetae</name>
    <dbReference type="NCBI Taxonomy" id="1213189"/>
    <lineage>
        <taxon>Eukaryota</taxon>
        <taxon>Fungi</taxon>
        <taxon>Fungi incertae sedis</taxon>
        <taxon>Zoopagomycota</taxon>
        <taxon>Kickxellomycotina</taxon>
        <taxon>Harpellomycetes</taxon>
        <taxon>Harpellales</taxon>
        <taxon>Legeriomycetaceae</taxon>
        <taxon>Zancudomyces</taxon>
    </lineage>
</organism>
<keyword evidence="5" id="KW-1185">Reference proteome</keyword>
<dbReference type="Proteomes" id="UP000188320">
    <property type="component" value="Unassembled WGS sequence"/>
</dbReference>
<dbReference type="OrthoDB" id="277011at2759"/>
<dbReference type="InterPro" id="IPR023214">
    <property type="entry name" value="HAD_sf"/>
</dbReference>
<comment type="caution">
    <text evidence="3">The sequence shown here is derived from an EMBL/GenBank/DDBJ whole genome shotgun (WGS) entry which is preliminary data.</text>
</comment>
<protein>
    <recommendedName>
        <fullName evidence="2">FCP1 homology domain-containing protein</fullName>
    </recommendedName>
</protein>
<dbReference type="Pfam" id="PF03031">
    <property type="entry name" value="NIF"/>
    <property type="match status" value="1"/>
</dbReference>
<proteinExistence type="predicted"/>
<evidence type="ECO:0000313" key="4">
    <source>
        <dbReference type="EMBL" id="OMH85111.1"/>
    </source>
</evidence>
<dbReference type="GO" id="GO:0016791">
    <property type="term" value="F:phosphatase activity"/>
    <property type="evidence" value="ECO:0007669"/>
    <property type="project" value="InterPro"/>
</dbReference>
<dbReference type="InterPro" id="IPR011948">
    <property type="entry name" value="Dullard_phosphatase"/>
</dbReference>
<dbReference type="PROSITE" id="PS50969">
    <property type="entry name" value="FCP1"/>
    <property type="match status" value="1"/>
</dbReference>
<dbReference type="CDD" id="cd07521">
    <property type="entry name" value="HAD_FCP1-like"/>
    <property type="match status" value="1"/>
</dbReference>
<feature type="region of interest" description="Disordered" evidence="1">
    <location>
        <begin position="229"/>
        <end position="250"/>
    </location>
</feature>
<feature type="compositionally biased region" description="Basic and acidic residues" evidence="1">
    <location>
        <begin position="94"/>
        <end position="118"/>
    </location>
</feature>
<reference evidence="5" key="1">
    <citation type="submission" date="2017-01" db="EMBL/GenBank/DDBJ databases">
        <authorList>
            <person name="Wang Y."/>
            <person name="White M."/>
            <person name="Kvist S."/>
            <person name="Moncalvo J.-M."/>
        </authorList>
    </citation>
    <scope>NUCLEOTIDE SEQUENCE [LARGE SCALE GENOMIC DNA]</scope>
    <source>
        <strain evidence="5">COL-18-3</strain>
    </source>
</reference>
<dbReference type="PANTHER" id="PTHR12210">
    <property type="entry name" value="DULLARD PROTEIN PHOSPHATASE"/>
    <property type="match status" value="1"/>
</dbReference>
<evidence type="ECO:0000256" key="1">
    <source>
        <dbReference type="SAM" id="MobiDB-lite"/>
    </source>
</evidence>
<dbReference type="NCBIfam" id="TIGR02251">
    <property type="entry name" value="HIF-SF_euk"/>
    <property type="match status" value="1"/>
</dbReference>
<dbReference type="Gene3D" id="3.40.50.1000">
    <property type="entry name" value="HAD superfamily/HAD-like"/>
    <property type="match status" value="1"/>
</dbReference>
<reference evidence="3" key="2">
    <citation type="submission" date="2017-01" db="EMBL/GenBank/DDBJ databases">
        <authorList>
            <person name="Mah S.A."/>
            <person name="Swanson W.J."/>
            <person name="Moy G.W."/>
            <person name="Vacquier V.D."/>
        </authorList>
    </citation>
    <scope>NUCLEOTIDE SEQUENCE [LARGE SCALE GENOMIC DNA]</scope>
    <source>
        <strain evidence="3">COL-18-3</strain>
    </source>
</reference>
<dbReference type="InterPro" id="IPR004274">
    <property type="entry name" value="FCP1_dom"/>
</dbReference>
<name>A0A1R1PCV1_ZANCU</name>
<dbReference type="EMBL" id="LSSK01000110">
    <property type="protein sequence ID" value="OMH85111.1"/>
    <property type="molecule type" value="Genomic_DNA"/>
</dbReference>
<dbReference type="InterPro" id="IPR036412">
    <property type="entry name" value="HAD-like_sf"/>
</dbReference>
<feature type="region of interest" description="Disordered" evidence="1">
    <location>
        <begin position="56"/>
        <end position="133"/>
    </location>
</feature>
<evidence type="ECO:0000259" key="2">
    <source>
        <dbReference type="PROSITE" id="PS50969"/>
    </source>
</evidence>